<keyword evidence="5" id="KW-1185">Reference proteome</keyword>
<feature type="chain" id="PRO_5044855849" description="Peptidase S1 domain-containing protein" evidence="2">
    <location>
        <begin position="25"/>
        <end position="93"/>
    </location>
</feature>
<dbReference type="PANTHER" id="PTHR24271:SF52">
    <property type="entry name" value="GRANZYME K"/>
    <property type="match status" value="1"/>
</dbReference>
<reference evidence="4 5" key="1">
    <citation type="submission" date="2024-06" db="EMBL/GenBank/DDBJ databases">
        <authorList>
            <person name="Pan Q."/>
            <person name="Wen M."/>
            <person name="Jouanno E."/>
            <person name="Zahm M."/>
            <person name="Klopp C."/>
            <person name="Cabau C."/>
            <person name="Louis A."/>
            <person name="Berthelot C."/>
            <person name="Parey E."/>
            <person name="Roest Crollius H."/>
            <person name="Montfort J."/>
            <person name="Robinson-Rechavi M."/>
            <person name="Bouchez O."/>
            <person name="Lampietro C."/>
            <person name="Lopez Roques C."/>
            <person name="Donnadieu C."/>
            <person name="Postlethwait J."/>
            <person name="Bobe J."/>
            <person name="Verreycken H."/>
            <person name="Guiguen Y."/>
        </authorList>
    </citation>
    <scope>NUCLEOTIDE SEQUENCE [LARGE SCALE GENOMIC DNA]</scope>
    <source>
        <strain evidence="4">Up_M1</strain>
        <tissue evidence="4">Testis</tissue>
    </source>
</reference>
<evidence type="ECO:0000313" key="5">
    <source>
        <dbReference type="Proteomes" id="UP001557470"/>
    </source>
</evidence>
<comment type="caution">
    <text evidence="4">The sequence shown here is derived from an EMBL/GenBank/DDBJ whole genome shotgun (WGS) entry which is preliminary data.</text>
</comment>
<evidence type="ECO:0000256" key="1">
    <source>
        <dbReference type="ARBA" id="ARBA00023157"/>
    </source>
</evidence>
<name>A0ABD0WSU1_UMBPY</name>
<dbReference type="InterPro" id="IPR001254">
    <property type="entry name" value="Trypsin_dom"/>
</dbReference>
<dbReference type="InterPro" id="IPR009003">
    <property type="entry name" value="Peptidase_S1_PA"/>
</dbReference>
<feature type="signal peptide" evidence="2">
    <location>
        <begin position="1"/>
        <end position="24"/>
    </location>
</feature>
<dbReference type="Gene3D" id="2.40.10.10">
    <property type="entry name" value="Trypsin-like serine proteases"/>
    <property type="match status" value="1"/>
</dbReference>
<gene>
    <name evidence="4" type="ORF">UPYG_G00191100</name>
</gene>
<dbReference type="EMBL" id="JAGEUA010000005">
    <property type="protein sequence ID" value="KAL0979884.1"/>
    <property type="molecule type" value="Genomic_DNA"/>
</dbReference>
<organism evidence="4 5">
    <name type="scientific">Umbra pygmaea</name>
    <name type="common">Eastern mudminnow</name>
    <dbReference type="NCBI Taxonomy" id="75934"/>
    <lineage>
        <taxon>Eukaryota</taxon>
        <taxon>Metazoa</taxon>
        <taxon>Chordata</taxon>
        <taxon>Craniata</taxon>
        <taxon>Vertebrata</taxon>
        <taxon>Euteleostomi</taxon>
        <taxon>Actinopterygii</taxon>
        <taxon>Neopterygii</taxon>
        <taxon>Teleostei</taxon>
        <taxon>Protacanthopterygii</taxon>
        <taxon>Esociformes</taxon>
        <taxon>Umbridae</taxon>
        <taxon>Umbra</taxon>
    </lineage>
</organism>
<dbReference type="PROSITE" id="PS00134">
    <property type="entry name" value="TRYPSIN_HIS"/>
    <property type="match status" value="1"/>
</dbReference>
<evidence type="ECO:0000259" key="3">
    <source>
        <dbReference type="Pfam" id="PF00089"/>
    </source>
</evidence>
<dbReference type="PANTHER" id="PTHR24271">
    <property type="entry name" value="KALLIKREIN-RELATED"/>
    <property type="match status" value="1"/>
</dbReference>
<keyword evidence="1" id="KW-1015">Disulfide bond</keyword>
<dbReference type="Pfam" id="PF00089">
    <property type="entry name" value="Trypsin"/>
    <property type="match status" value="1"/>
</dbReference>
<dbReference type="SUPFAM" id="SSF50494">
    <property type="entry name" value="Trypsin-like serine proteases"/>
    <property type="match status" value="1"/>
</dbReference>
<dbReference type="Proteomes" id="UP001557470">
    <property type="component" value="Unassembled WGS sequence"/>
</dbReference>
<sequence length="93" mass="10794">MMFYRVLCFWVFTLLILHLPAGDCMEIVGGQEVKPHSLPYMALLRNYKDAVCGGILIHKDWVLTAAHCRHNTNTPVRWVDKFGNFRPCKFKNV</sequence>
<proteinExistence type="predicted"/>
<feature type="domain" description="Peptidase S1" evidence="3">
    <location>
        <begin position="27"/>
        <end position="76"/>
    </location>
</feature>
<protein>
    <recommendedName>
        <fullName evidence="3">Peptidase S1 domain-containing protein</fullName>
    </recommendedName>
</protein>
<evidence type="ECO:0000256" key="2">
    <source>
        <dbReference type="SAM" id="SignalP"/>
    </source>
</evidence>
<dbReference type="AlphaFoldDB" id="A0ABD0WSU1"/>
<dbReference type="InterPro" id="IPR043504">
    <property type="entry name" value="Peptidase_S1_PA_chymotrypsin"/>
</dbReference>
<evidence type="ECO:0000313" key="4">
    <source>
        <dbReference type="EMBL" id="KAL0979884.1"/>
    </source>
</evidence>
<dbReference type="InterPro" id="IPR018114">
    <property type="entry name" value="TRYPSIN_HIS"/>
</dbReference>
<keyword evidence="2" id="KW-0732">Signal</keyword>
<accession>A0ABD0WSU1</accession>